<dbReference type="PANTHER" id="PTHR10362">
    <property type="entry name" value="HISTIDINE AMMONIA-LYASE"/>
    <property type="match status" value="1"/>
</dbReference>
<dbReference type="Gene3D" id="1.20.200.10">
    <property type="entry name" value="Fumarase/aspartase (Central domain)"/>
    <property type="match status" value="1"/>
</dbReference>
<evidence type="ECO:0000256" key="7">
    <source>
        <dbReference type="RuleBase" id="RU003954"/>
    </source>
</evidence>
<keyword evidence="3 8" id="KW-0369">Histidine metabolism</keyword>
<evidence type="ECO:0000256" key="6">
    <source>
        <dbReference type="NCBIfam" id="TIGR01225"/>
    </source>
</evidence>
<evidence type="ECO:0000256" key="9">
    <source>
        <dbReference type="RuleBase" id="RU004480"/>
    </source>
</evidence>
<comment type="subcellular location">
    <subcellularLocation>
        <location evidence="9">Cytoplasm</location>
    </subcellularLocation>
</comment>
<sequence length="510" mass="53500">MNIDIVPGANTLADWYAVYAKGATALLGDAARINIMRSAAIIDEMIAKGDAVYGVNTGFGKLSNRRIDAADLHTLQENLVLSHTVGVGDPLPEGVVRLVIALKLAALSLGASGVRGEVVALLEQMLMRGVLPMIPGQGSVGASGDLAPLAHLSAVMIGRGRATFNGELLSGADALSRAGLNPVRFGPKEGLAMLNGTQVSTALCLAGLFEIWRVVQSSLAVAALTFEGALGSTAPLDPRIHALKPHRGQVEVAAALRDLLKESEFRELQRTKGRLQDPYSLRCIPQVMGACHEVFRFACAMLETEARSASDNPLILVDNGDVISGGNFHAEPVAFVADALANVAAETGGMAERRIAFLLDGSMSGLPPFLTGTSGLTSGFMSLQITAAALVAENRQRSHPASVESVPTVGNQEDHVSMATHGARRLLDMARNAEAIVAIELLAATEAMDCHGALRSCATLELLRSAVRERVPSMSTDWEFSGALGHAQSLVNSGELVRLAGLDVVPRFGT</sequence>
<protein>
    <recommendedName>
        <fullName evidence="2 6">Histidine ammonia-lyase</fullName>
        <ecNumber evidence="2 6">4.3.1.3</ecNumber>
    </recommendedName>
</protein>
<dbReference type="InterPro" id="IPR005921">
    <property type="entry name" value="HutH"/>
</dbReference>
<dbReference type="InterPro" id="IPR001106">
    <property type="entry name" value="Aromatic_Lyase"/>
</dbReference>
<dbReference type="Proteomes" id="UP001055111">
    <property type="component" value="Unassembled WGS sequence"/>
</dbReference>
<gene>
    <name evidence="10" type="primary">hutH</name>
    <name evidence="10" type="ORF">CBA19CS42_37135</name>
</gene>
<dbReference type="Pfam" id="PF00221">
    <property type="entry name" value="Lyase_aromatic"/>
    <property type="match status" value="1"/>
</dbReference>
<accession>A0AA37IIC1</accession>
<reference evidence="10" key="1">
    <citation type="submission" date="2022-09" db="EMBL/GenBank/DDBJ databases">
        <title>Isolation and characterization of 3-chlorobenzoate degrading bacteria from soils in Shizuoka.</title>
        <authorList>
            <person name="Ifat A."/>
            <person name="Ogawa N."/>
            <person name="Kimbara K."/>
            <person name="Moriuchi R."/>
            <person name="Dohra H."/>
            <person name="Shintani M."/>
        </authorList>
    </citation>
    <scope>NUCLEOTIDE SEQUENCE</scope>
    <source>
        <strain evidence="10">19CS4-2</strain>
    </source>
</reference>
<dbReference type="GO" id="GO:0006548">
    <property type="term" value="P:L-histidine catabolic process"/>
    <property type="evidence" value="ECO:0007669"/>
    <property type="project" value="UniProtKB-UniRule"/>
</dbReference>
<dbReference type="Gene3D" id="1.10.275.10">
    <property type="entry name" value="Fumarase/aspartase (N-terminal domain)"/>
    <property type="match status" value="1"/>
</dbReference>
<dbReference type="NCBIfam" id="NF006871">
    <property type="entry name" value="PRK09367.1"/>
    <property type="match status" value="1"/>
</dbReference>
<comment type="pathway">
    <text evidence="1 8">Amino-acid degradation; L-histidine degradation into L-glutamate; N-formimidoyl-L-glutamate from L-histidine: step 1/3.</text>
</comment>
<name>A0AA37IIC1_9BURK</name>
<comment type="caution">
    <text evidence="10">The sequence shown here is derived from an EMBL/GenBank/DDBJ whole genome shotgun (WGS) entry which is preliminary data.</text>
</comment>
<proteinExistence type="inferred from homology"/>
<dbReference type="GO" id="GO:0004397">
    <property type="term" value="F:histidine ammonia-lyase activity"/>
    <property type="evidence" value="ECO:0007669"/>
    <property type="project" value="UniProtKB-UniRule"/>
</dbReference>
<dbReference type="InterPro" id="IPR022313">
    <property type="entry name" value="Phe/His_NH3-lyase_AS"/>
</dbReference>
<dbReference type="CDD" id="cd00332">
    <property type="entry name" value="PAL-HAL"/>
    <property type="match status" value="1"/>
</dbReference>
<dbReference type="GO" id="GO:0005737">
    <property type="term" value="C:cytoplasm"/>
    <property type="evidence" value="ECO:0007669"/>
    <property type="project" value="UniProtKB-SubCell"/>
</dbReference>
<evidence type="ECO:0000256" key="8">
    <source>
        <dbReference type="RuleBase" id="RU004479"/>
    </source>
</evidence>
<dbReference type="FunFam" id="1.10.275.10:FF:000005">
    <property type="entry name" value="Histidine ammonia-lyase"/>
    <property type="match status" value="1"/>
</dbReference>
<dbReference type="SUPFAM" id="SSF48557">
    <property type="entry name" value="L-aspartase-like"/>
    <property type="match status" value="1"/>
</dbReference>
<dbReference type="RefSeq" id="WP_238217936.1">
    <property type="nucleotide sequence ID" value="NZ_BPUS01000034.1"/>
</dbReference>
<dbReference type="AlphaFoldDB" id="A0AA37IIC1"/>
<evidence type="ECO:0000256" key="4">
    <source>
        <dbReference type="ARBA" id="ARBA00023239"/>
    </source>
</evidence>
<dbReference type="InterPro" id="IPR024083">
    <property type="entry name" value="Fumarase/histidase_N"/>
</dbReference>
<keyword evidence="4 7" id="KW-0456">Lyase</keyword>
<dbReference type="InterPro" id="IPR008948">
    <property type="entry name" value="L-Aspartase-like"/>
</dbReference>
<dbReference type="PROSITE" id="PS00488">
    <property type="entry name" value="PAL_HISTIDASE"/>
    <property type="match status" value="1"/>
</dbReference>
<evidence type="ECO:0000256" key="3">
    <source>
        <dbReference type="ARBA" id="ARBA00022808"/>
    </source>
</evidence>
<comment type="similarity">
    <text evidence="7">Belongs to the PAL/histidase family.</text>
</comment>
<evidence type="ECO:0000313" key="11">
    <source>
        <dbReference type="Proteomes" id="UP001055111"/>
    </source>
</evidence>
<dbReference type="NCBIfam" id="TIGR01225">
    <property type="entry name" value="hutH"/>
    <property type="match status" value="1"/>
</dbReference>
<dbReference type="EMBL" id="BPUS01000034">
    <property type="protein sequence ID" value="GJH30265.1"/>
    <property type="molecule type" value="Genomic_DNA"/>
</dbReference>
<evidence type="ECO:0000256" key="2">
    <source>
        <dbReference type="ARBA" id="ARBA00012994"/>
    </source>
</evidence>
<evidence type="ECO:0000256" key="1">
    <source>
        <dbReference type="ARBA" id="ARBA00005113"/>
    </source>
</evidence>
<comment type="catalytic activity">
    <reaction evidence="5 8">
        <text>L-histidine = trans-urocanate + NH4(+)</text>
        <dbReference type="Rhea" id="RHEA:21232"/>
        <dbReference type="ChEBI" id="CHEBI:17771"/>
        <dbReference type="ChEBI" id="CHEBI:28938"/>
        <dbReference type="ChEBI" id="CHEBI:57595"/>
        <dbReference type="EC" id="4.3.1.3"/>
    </reaction>
</comment>
<evidence type="ECO:0000313" key="10">
    <source>
        <dbReference type="EMBL" id="GJH30265.1"/>
    </source>
</evidence>
<organism evidence="10 11">
    <name type="scientific">Caballeronia novacaledonica</name>
    <dbReference type="NCBI Taxonomy" id="1544861"/>
    <lineage>
        <taxon>Bacteria</taxon>
        <taxon>Pseudomonadati</taxon>
        <taxon>Pseudomonadota</taxon>
        <taxon>Betaproteobacteria</taxon>
        <taxon>Burkholderiales</taxon>
        <taxon>Burkholderiaceae</taxon>
        <taxon>Caballeronia</taxon>
    </lineage>
</organism>
<evidence type="ECO:0000256" key="5">
    <source>
        <dbReference type="ARBA" id="ARBA00049269"/>
    </source>
</evidence>
<dbReference type="EC" id="4.3.1.3" evidence="2 6"/>